<evidence type="ECO:0000313" key="5">
    <source>
        <dbReference type="EMBL" id="NEL55052.1"/>
    </source>
</evidence>
<evidence type="ECO:0000313" key="6">
    <source>
        <dbReference type="Proteomes" id="UP000470470"/>
    </source>
</evidence>
<dbReference type="InterPro" id="IPR028098">
    <property type="entry name" value="Glyco_trans_4-like_N"/>
</dbReference>
<dbReference type="Proteomes" id="UP000470470">
    <property type="component" value="Unassembled WGS sequence"/>
</dbReference>
<evidence type="ECO:0000259" key="3">
    <source>
        <dbReference type="Pfam" id="PF00534"/>
    </source>
</evidence>
<keyword evidence="2 5" id="KW-0808">Transferase</keyword>
<protein>
    <submittedName>
        <fullName evidence="5">Glycosyltransferase</fullName>
    </submittedName>
</protein>
<gene>
    <name evidence="5" type="ORF">G1H19_13710</name>
</gene>
<feature type="domain" description="Glycosyltransferase subfamily 4-like N-terminal" evidence="4">
    <location>
        <begin position="15"/>
        <end position="178"/>
    </location>
</feature>
<sequence length="387" mass="42038">MRIVFSIASLDAVDGGPSNAVLAISRELALRSHDVIIVAPGIRGERYPDSLADARRAGVHISTVWVKRKSRWRYSLGLARQLKADVRTADTVSIHGFYQFPALFTYHLCRLYGKPFVLQPHGALEPYQQNKSKVVKRVYMRLGGRGCIRRAVAVNSASDAEASNIGTQFPEAKPRVIGMGIPTVGPQVSTGDSGSNRSNDALCHVLFLSRIARKKRLDLLVSALSPIADLPWQLSIAGTGSSAEEAAVRSHIEKLGLTSRVLWLGHVENATKDRALRNSDIFVLPSENENFGQVVTEAMAFGLPVVTTKQVGAAEHVLRSEGGIVIPRPDAEMLSSAIATLIAEPAKRQSMGSNARLYATRFLTWQAVAGHLEEEFQADQFKPGAGI</sequence>
<evidence type="ECO:0000259" key="4">
    <source>
        <dbReference type="Pfam" id="PF13579"/>
    </source>
</evidence>
<evidence type="ECO:0000256" key="2">
    <source>
        <dbReference type="ARBA" id="ARBA00022679"/>
    </source>
</evidence>
<dbReference type="AlphaFoldDB" id="A0A7K3WF70"/>
<feature type="domain" description="Glycosyl transferase family 1" evidence="3">
    <location>
        <begin position="205"/>
        <end position="356"/>
    </location>
</feature>
<keyword evidence="6" id="KW-1185">Reference proteome</keyword>
<accession>A0A7K3WF70</accession>
<dbReference type="GO" id="GO:0016757">
    <property type="term" value="F:glycosyltransferase activity"/>
    <property type="evidence" value="ECO:0007669"/>
    <property type="project" value="UniProtKB-KW"/>
</dbReference>
<keyword evidence="1" id="KW-0328">Glycosyltransferase</keyword>
<comment type="caution">
    <text evidence="5">The sequence shown here is derived from an EMBL/GenBank/DDBJ whole genome shotgun (WGS) entry which is preliminary data.</text>
</comment>
<dbReference type="SUPFAM" id="SSF53756">
    <property type="entry name" value="UDP-Glycosyltransferase/glycogen phosphorylase"/>
    <property type="match status" value="1"/>
</dbReference>
<dbReference type="RefSeq" id="WP_152729415.1">
    <property type="nucleotide sequence ID" value="NZ_JAABOZ010000003.1"/>
</dbReference>
<dbReference type="Gene3D" id="3.40.50.2000">
    <property type="entry name" value="Glycogen Phosphorylase B"/>
    <property type="match status" value="2"/>
</dbReference>
<dbReference type="Pfam" id="PF13579">
    <property type="entry name" value="Glyco_trans_4_4"/>
    <property type="match status" value="1"/>
</dbReference>
<evidence type="ECO:0000256" key="1">
    <source>
        <dbReference type="ARBA" id="ARBA00022676"/>
    </source>
</evidence>
<name>A0A7K3WF70_9ACTN</name>
<organism evidence="5 6">
    <name type="scientific">Goekera deserti</name>
    <dbReference type="NCBI Taxonomy" id="2497753"/>
    <lineage>
        <taxon>Bacteria</taxon>
        <taxon>Bacillati</taxon>
        <taxon>Actinomycetota</taxon>
        <taxon>Actinomycetes</taxon>
        <taxon>Geodermatophilales</taxon>
        <taxon>Geodermatophilaceae</taxon>
        <taxon>Goekera</taxon>
    </lineage>
</organism>
<dbReference type="PANTHER" id="PTHR12526:SF510">
    <property type="entry name" value="D-INOSITOL 3-PHOSPHATE GLYCOSYLTRANSFERASE"/>
    <property type="match status" value="1"/>
</dbReference>
<dbReference type="Pfam" id="PF00534">
    <property type="entry name" value="Glycos_transf_1"/>
    <property type="match status" value="1"/>
</dbReference>
<reference evidence="5 6" key="1">
    <citation type="submission" date="2020-02" db="EMBL/GenBank/DDBJ databases">
        <title>The whole genome sequence of CPCC 205119.</title>
        <authorList>
            <person name="Jiang Z."/>
        </authorList>
    </citation>
    <scope>NUCLEOTIDE SEQUENCE [LARGE SCALE GENOMIC DNA]</scope>
    <source>
        <strain evidence="5 6">CPCC 205119</strain>
    </source>
</reference>
<dbReference type="InterPro" id="IPR001296">
    <property type="entry name" value="Glyco_trans_1"/>
</dbReference>
<dbReference type="EMBL" id="JAAGWK010000019">
    <property type="protein sequence ID" value="NEL55052.1"/>
    <property type="molecule type" value="Genomic_DNA"/>
</dbReference>
<proteinExistence type="predicted"/>
<dbReference type="PANTHER" id="PTHR12526">
    <property type="entry name" value="GLYCOSYLTRANSFERASE"/>
    <property type="match status" value="1"/>
</dbReference>